<keyword evidence="1" id="KW-1133">Transmembrane helix</keyword>
<reference evidence="2 3" key="1">
    <citation type="submission" date="2021-05" db="EMBL/GenBank/DDBJ databases">
        <title>Genome Assembly of Synthetic Allotetraploid Brassica napus Reveals Homoeologous Exchanges between Subgenomes.</title>
        <authorList>
            <person name="Davis J.T."/>
        </authorList>
    </citation>
    <scope>NUCLEOTIDE SEQUENCE [LARGE SCALE GENOMIC DNA]</scope>
    <source>
        <strain evidence="3">cv. Da-Ae</strain>
        <tissue evidence="2">Seedling</tissue>
    </source>
</reference>
<evidence type="ECO:0008006" key="4">
    <source>
        <dbReference type="Google" id="ProtNLM"/>
    </source>
</evidence>
<keyword evidence="1" id="KW-0472">Membrane</keyword>
<keyword evidence="3" id="KW-1185">Reference proteome</keyword>
<organism evidence="2 3">
    <name type="scientific">Brassica napus</name>
    <name type="common">Rape</name>
    <dbReference type="NCBI Taxonomy" id="3708"/>
    <lineage>
        <taxon>Eukaryota</taxon>
        <taxon>Viridiplantae</taxon>
        <taxon>Streptophyta</taxon>
        <taxon>Embryophyta</taxon>
        <taxon>Tracheophyta</taxon>
        <taxon>Spermatophyta</taxon>
        <taxon>Magnoliopsida</taxon>
        <taxon>eudicotyledons</taxon>
        <taxon>Gunneridae</taxon>
        <taxon>Pentapetalae</taxon>
        <taxon>rosids</taxon>
        <taxon>malvids</taxon>
        <taxon>Brassicales</taxon>
        <taxon>Brassicaceae</taxon>
        <taxon>Brassiceae</taxon>
        <taxon>Brassica</taxon>
    </lineage>
</organism>
<keyword evidence="1" id="KW-0812">Transmembrane</keyword>
<dbReference type="EMBL" id="JAGKQM010000018">
    <property type="protein sequence ID" value="KAH0863132.1"/>
    <property type="molecule type" value="Genomic_DNA"/>
</dbReference>
<feature type="transmembrane region" description="Helical" evidence="1">
    <location>
        <begin position="114"/>
        <end position="134"/>
    </location>
</feature>
<accession>A0ABQ7Y4M4</accession>
<protein>
    <recommendedName>
        <fullName evidence="4">MADS-box domain-containing protein</fullName>
    </recommendedName>
</protein>
<evidence type="ECO:0000313" key="2">
    <source>
        <dbReference type="EMBL" id="KAH0863132.1"/>
    </source>
</evidence>
<evidence type="ECO:0000256" key="1">
    <source>
        <dbReference type="SAM" id="Phobius"/>
    </source>
</evidence>
<gene>
    <name evidence="2" type="ORF">HID58_080343</name>
</gene>
<comment type="caution">
    <text evidence="2">The sequence shown here is derived from an EMBL/GenBank/DDBJ whole genome shotgun (WGS) entry which is preliminary data.</text>
</comment>
<feature type="non-terminal residue" evidence="2">
    <location>
        <position position="1"/>
    </location>
</feature>
<evidence type="ECO:0000313" key="3">
    <source>
        <dbReference type="Proteomes" id="UP000824890"/>
    </source>
</evidence>
<name>A0ABQ7Y4M4_BRANA</name>
<proteinExistence type="predicted"/>
<dbReference type="Proteomes" id="UP000824890">
    <property type="component" value="Unassembled WGS sequence"/>
</dbReference>
<sequence length="143" mass="16190">TRRKKKRKRAVNSSNVTLRHVWRCKTRVKGVAKLSLICSSNFSLLLVKREKKQKVDKSGGRKVMDEIRSFEKANLFDLGHPRINRIADSFGQGSMGPPSENAGSKKHRFPNLRGWLTICSILMHVTCCEVILLLDFSNLASPI</sequence>